<keyword evidence="3" id="KW-1133">Transmembrane helix</keyword>
<dbReference type="InterPro" id="IPR029058">
    <property type="entry name" value="AB_hydrolase_fold"/>
</dbReference>
<evidence type="ECO:0000256" key="1">
    <source>
        <dbReference type="ARBA" id="ARBA00005964"/>
    </source>
</evidence>
<feature type="chain" id="PRO_5030839956" description="Carboxylesterase type B domain-containing protein" evidence="4">
    <location>
        <begin position="23"/>
        <end position="704"/>
    </location>
</feature>
<feature type="domain" description="Carboxylesterase type B" evidence="5">
    <location>
        <begin position="24"/>
        <end position="542"/>
    </location>
</feature>
<evidence type="ECO:0000256" key="3">
    <source>
        <dbReference type="SAM" id="Phobius"/>
    </source>
</evidence>
<protein>
    <recommendedName>
        <fullName evidence="5">Carboxylesterase type B domain-containing protein</fullName>
    </recommendedName>
</protein>
<dbReference type="OrthoDB" id="19501at2759"/>
<dbReference type="Gene3D" id="3.40.50.1820">
    <property type="entry name" value="alpha/beta hydrolase"/>
    <property type="match status" value="1"/>
</dbReference>
<evidence type="ECO:0000259" key="5">
    <source>
        <dbReference type="Pfam" id="PF00135"/>
    </source>
</evidence>
<sequence>MATAKFLSYVLPILISCVHLRGQENRVILNQGDIIGLKVFPEISSSPVYVFLGIPYAQAPIGDNRFKHSRPHSGWNQTLFARNFKPLCPQPTNSIYDETGDGMLKRPVEMDENCLYLNIWMPEISIRQGNLPVLVIITGEEMTFDWPQNRPNGLDLSSEGIVVVTVQYRSNIFGWLSLQSEDLPGNFGLHDQELALKWIQQNIHKFGGNPKQVTLLGHGTTGATCAFIHLISPKSAGLFSKAIIMSSSALSYKSFADQTPSQEIISKLGCLSENTPEILHCLQQKSMDDLQQAFETIYNNGNYSTMLGPMPDTYRQPQDRYLPTDPRSALKNGQYRSIPTLLGITTNEGAFIRDYWIDLAREGYKSLQKYIESTVLPHILQKYLYIGASNQNQVLEAITWRFFGQYPESPSYLLNSLQRLISEIEFESPFFDTIELLANARNHANLTKTDTAETFLYAFHQPNSMDMRGKLNLFGGSGHSSDLPLVMGPSLFQQISRRRFTSAEDKLCRQLRKFFTDFMKTGSPTPGRIYDAWYSYTSDRKFIKTLGEYIETEGGGGSATSQFERNLPIIEEMLQKSVVGSAATSVSNSEEVLNPYRLKGRENQSSRTAKNSYLGNRHDYEYYRHLKKVYSFWNVLLPSISPPILQFNPTNTSVERSGREIDVYDIKYRHAFFSMLTVVCLLLAILGVCVYILNKNRNNFDTSL</sequence>
<feature type="transmembrane region" description="Helical" evidence="3">
    <location>
        <begin position="671"/>
        <end position="693"/>
    </location>
</feature>
<evidence type="ECO:0000313" key="6">
    <source>
        <dbReference type="EMBL" id="CAD7089514.1"/>
    </source>
</evidence>
<dbReference type="EMBL" id="LR899012">
    <property type="protein sequence ID" value="CAD7089514.1"/>
    <property type="molecule type" value="Genomic_DNA"/>
</dbReference>
<dbReference type="AlphaFoldDB" id="A0A7R8V0S5"/>
<dbReference type="PANTHER" id="PTHR43903">
    <property type="entry name" value="NEUROLIGIN"/>
    <property type="match status" value="1"/>
</dbReference>
<keyword evidence="7" id="KW-1185">Reference proteome</keyword>
<dbReference type="InterPro" id="IPR002018">
    <property type="entry name" value="CarbesteraseB"/>
</dbReference>
<dbReference type="OMA" id="QSHSMDM"/>
<keyword evidence="3" id="KW-0472">Membrane</keyword>
<organism evidence="6 7">
    <name type="scientific">Hermetia illucens</name>
    <name type="common">Black soldier fly</name>
    <dbReference type="NCBI Taxonomy" id="343691"/>
    <lineage>
        <taxon>Eukaryota</taxon>
        <taxon>Metazoa</taxon>
        <taxon>Ecdysozoa</taxon>
        <taxon>Arthropoda</taxon>
        <taxon>Hexapoda</taxon>
        <taxon>Insecta</taxon>
        <taxon>Pterygota</taxon>
        <taxon>Neoptera</taxon>
        <taxon>Endopterygota</taxon>
        <taxon>Diptera</taxon>
        <taxon>Brachycera</taxon>
        <taxon>Stratiomyomorpha</taxon>
        <taxon>Stratiomyidae</taxon>
        <taxon>Hermetiinae</taxon>
        <taxon>Hermetia</taxon>
    </lineage>
</organism>
<dbReference type="SUPFAM" id="SSF53474">
    <property type="entry name" value="alpha/beta-Hydrolases"/>
    <property type="match status" value="1"/>
</dbReference>
<dbReference type="Pfam" id="PF00135">
    <property type="entry name" value="COesterase"/>
    <property type="match status" value="1"/>
</dbReference>
<reference evidence="6 7" key="1">
    <citation type="submission" date="2020-11" db="EMBL/GenBank/DDBJ databases">
        <authorList>
            <person name="Wallbank WR R."/>
            <person name="Pardo Diaz C."/>
            <person name="Kozak K."/>
            <person name="Martin S."/>
            <person name="Jiggins C."/>
            <person name="Moest M."/>
            <person name="Warren A I."/>
            <person name="Generalovic N T."/>
            <person name="Byers J.R.P. K."/>
            <person name="Montejo-Kovacevich G."/>
            <person name="Yen C E."/>
        </authorList>
    </citation>
    <scope>NUCLEOTIDE SEQUENCE [LARGE SCALE GENOMIC DNA]</scope>
</reference>
<evidence type="ECO:0000313" key="7">
    <source>
        <dbReference type="Proteomes" id="UP000594454"/>
    </source>
</evidence>
<keyword evidence="2" id="KW-0325">Glycoprotein</keyword>
<keyword evidence="4" id="KW-0732">Signal</keyword>
<dbReference type="Proteomes" id="UP000594454">
    <property type="component" value="Chromosome 4"/>
</dbReference>
<feature type="signal peptide" evidence="4">
    <location>
        <begin position="1"/>
        <end position="22"/>
    </location>
</feature>
<keyword evidence="3" id="KW-0812">Transmembrane</keyword>
<dbReference type="InParanoid" id="A0A7R8V0S5"/>
<evidence type="ECO:0000256" key="4">
    <source>
        <dbReference type="SAM" id="SignalP"/>
    </source>
</evidence>
<comment type="similarity">
    <text evidence="1">Belongs to the type-B carboxylesterase/lipase family.</text>
</comment>
<proteinExistence type="inferred from homology"/>
<name>A0A7R8V0S5_HERIL</name>
<dbReference type="PROSITE" id="PS51257">
    <property type="entry name" value="PROKAR_LIPOPROTEIN"/>
    <property type="match status" value="1"/>
</dbReference>
<accession>A0A7R8V0S5</accession>
<gene>
    <name evidence="6" type="ORF">HERILL_LOCUS12056</name>
</gene>
<dbReference type="InterPro" id="IPR051093">
    <property type="entry name" value="Neuroligin/BSAL"/>
</dbReference>
<evidence type="ECO:0000256" key="2">
    <source>
        <dbReference type="ARBA" id="ARBA00023180"/>
    </source>
</evidence>